<accession>A0A167EF76</accession>
<gene>
    <name evidence="1" type="ORF">N476_15400</name>
</gene>
<protein>
    <submittedName>
        <fullName evidence="1">Uncharacterized protein</fullName>
    </submittedName>
</protein>
<dbReference type="AlphaFoldDB" id="A0A167EF76"/>
<evidence type="ECO:0000313" key="1">
    <source>
        <dbReference type="EMBL" id="KZN50673.1"/>
    </source>
</evidence>
<sequence>MEPNRLKPQPKKSEEYLKGALKMLMRVQGYSKQKDK</sequence>
<reference evidence="1 2" key="1">
    <citation type="submission" date="2013-07" db="EMBL/GenBank/DDBJ databases">
        <title>Comparative Genomic and Metabolomic Analysis of Twelve Strains of Pseudoalteromonas luteoviolacea.</title>
        <authorList>
            <person name="Vynne N.G."/>
            <person name="Mansson M."/>
            <person name="Gram L."/>
        </authorList>
    </citation>
    <scope>NUCLEOTIDE SEQUENCE [LARGE SCALE GENOMIC DNA]</scope>
    <source>
        <strain evidence="1 2">H33</strain>
    </source>
</reference>
<organism evidence="1 2">
    <name type="scientific">Pseudoalteromonas luteoviolacea H33</name>
    <dbReference type="NCBI Taxonomy" id="1365251"/>
    <lineage>
        <taxon>Bacteria</taxon>
        <taxon>Pseudomonadati</taxon>
        <taxon>Pseudomonadota</taxon>
        <taxon>Gammaproteobacteria</taxon>
        <taxon>Alteromonadales</taxon>
        <taxon>Pseudoalteromonadaceae</taxon>
        <taxon>Pseudoalteromonas</taxon>
    </lineage>
</organism>
<dbReference type="EMBL" id="AUXZ01000073">
    <property type="protein sequence ID" value="KZN50673.1"/>
    <property type="molecule type" value="Genomic_DNA"/>
</dbReference>
<dbReference type="Proteomes" id="UP000076503">
    <property type="component" value="Unassembled WGS sequence"/>
</dbReference>
<comment type="caution">
    <text evidence="1">The sequence shown here is derived from an EMBL/GenBank/DDBJ whole genome shotgun (WGS) entry which is preliminary data.</text>
</comment>
<name>A0A167EF76_9GAMM</name>
<dbReference type="PATRIC" id="fig|1365251.3.peg.2301"/>
<evidence type="ECO:0000313" key="2">
    <source>
        <dbReference type="Proteomes" id="UP000076503"/>
    </source>
</evidence>
<proteinExistence type="predicted"/>